<evidence type="ECO:0000313" key="2">
    <source>
        <dbReference type="Proteomes" id="UP000183567"/>
    </source>
</evidence>
<sequence>MAQQSRRRGFWNNAPSRLQLYYVAEGQSQVDLIYIPPTACARLAVQAGCVLIVLLLVGFQTSDGQCRIPHWALHFVVNYLNNQQCQFRIKQYLTFSASLKN</sequence>
<dbReference type="AlphaFoldDB" id="A0A1J8PLM4"/>
<protein>
    <submittedName>
        <fullName evidence="1">Uncharacterized protein</fullName>
    </submittedName>
</protein>
<dbReference type="Proteomes" id="UP000183567">
    <property type="component" value="Unassembled WGS sequence"/>
</dbReference>
<accession>A0A1J8PLM4</accession>
<keyword evidence="2" id="KW-1185">Reference proteome</keyword>
<dbReference type="EMBL" id="LVVM01005789">
    <property type="protein sequence ID" value="OJA09813.1"/>
    <property type="molecule type" value="Genomic_DNA"/>
</dbReference>
<name>A0A1J8PLM4_9AGAM</name>
<organism evidence="1 2">
    <name type="scientific">Rhizopogon vesiculosus</name>
    <dbReference type="NCBI Taxonomy" id="180088"/>
    <lineage>
        <taxon>Eukaryota</taxon>
        <taxon>Fungi</taxon>
        <taxon>Dikarya</taxon>
        <taxon>Basidiomycota</taxon>
        <taxon>Agaricomycotina</taxon>
        <taxon>Agaricomycetes</taxon>
        <taxon>Agaricomycetidae</taxon>
        <taxon>Boletales</taxon>
        <taxon>Suillineae</taxon>
        <taxon>Rhizopogonaceae</taxon>
        <taxon>Rhizopogon</taxon>
    </lineage>
</organism>
<proteinExistence type="predicted"/>
<comment type="caution">
    <text evidence="1">The sequence shown here is derived from an EMBL/GenBank/DDBJ whole genome shotgun (WGS) entry which is preliminary data.</text>
</comment>
<reference evidence="1 2" key="1">
    <citation type="submission" date="2016-03" db="EMBL/GenBank/DDBJ databases">
        <title>Comparative genomics of the ectomycorrhizal sister species Rhizopogon vinicolor and Rhizopogon vesiculosus (Basidiomycota: Boletales) reveals a divergence of the mating type B locus.</title>
        <authorList>
            <person name="Mujic A.B."/>
            <person name="Kuo A."/>
            <person name="Tritt A."/>
            <person name="Lipzen A."/>
            <person name="Chen C."/>
            <person name="Johnson J."/>
            <person name="Sharma A."/>
            <person name="Barry K."/>
            <person name="Grigoriev I.V."/>
            <person name="Spatafora J.W."/>
        </authorList>
    </citation>
    <scope>NUCLEOTIDE SEQUENCE [LARGE SCALE GENOMIC DNA]</scope>
    <source>
        <strain evidence="1 2">AM-OR11-056</strain>
    </source>
</reference>
<gene>
    <name evidence="1" type="ORF">AZE42_06461</name>
</gene>
<evidence type="ECO:0000313" key="1">
    <source>
        <dbReference type="EMBL" id="OJA09813.1"/>
    </source>
</evidence>